<dbReference type="KEGG" id="scor:J3U87_23755"/>
<keyword evidence="3" id="KW-1185">Reference proteome</keyword>
<proteinExistence type="predicted"/>
<feature type="compositionally biased region" description="Low complexity" evidence="1">
    <location>
        <begin position="50"/>
        <end position="64"/>
    </location>
</feature>
<evidence type="ECO:0000256" key="1">
    <source>
        <dbReference type="SAM" id="MobiDB-lite"/>
    </source>
</evidence>
<feature type="region of interest" description="Disordered" evidence="1">
    <location>
        <begin position="1"/>
        <end position="72"/>
    </location>
</feature>
<protein>
    <submittedName>
        <fullName evidence="2">Uncharacterized protein</fullName>
    </submittedName>
</protein>
<sequence>MTLRDVLKSGMDERTTDWKDNPEENSRRPRRCGVYSLPAPIKGKVRAQDSQSSSTSGHLGSTILTRKEGKRPKRLSELERTVLAAIMSNCHTVIRPHASEKRRFKKENPRIRFISNRIAAMYLFLGKNGEAFVEFEKRLPNRVRITPMGRDFLANFTLGDGSERVFNSQGISSVIIGKHGEVRVSSNGDRTKQDETWVPTYTYAAWKVDGEHRGIDLAEYSSMKTFKLRQERTGEGARRLTRVLPDGSHDVLTFPKHVAFYLDTKGEIRYIQEQPYLDAHIAEACRQLIERGLVVKKGRSPVTLTNLKLTSAGEAVYLENPRRKNVPKRHPASTIPEARLSPLDWQLLWRAVGEDHTPLLSPENHIGQPASKVKSPATKTEIETALINLKTRDLIVTPQLRSLKLTAKGRLLLNRPTDKDRTIIDKREKQLHTVLTAVGFVPELAPMDPHSKEALEQLKGSASLKRIREYTHSGVPVNLWVPKSKAQGNAPAYKRRELGHDLILAEGIRQIMLKLEAEGAEAVGFRSERDLRSEQTRINQGTLSPNSPDHYNVGLPDGVITYRTAFAEEKSLGIEADAGHSPLSNSRGYQRDAIAAKAGWAKSRNMQLVFVVDHPARAANLRRDGRTVHLLVR</sequence>
<feature type="compositionally biased region" description="Basic and acidic residues" evidence="1">
    <location>
        <begin position="1"/>
        <end position="27"/>
    </location>
</feature>
<evidence type="ECO:0000313" key="3">
    <source>
        <dbReference type="Proteomes" id="UP000663929"/>
    </source>
</evidence>
<organism evidence="2 3">
    <name type="scientific">Sulfidibacter corallicola</name>
    <dbReference type="NCBI Taxonomy" id="2818388"/>
    <lineage>
        <taxon>Bacteria</taxon>
        <taxon>Pseudomonadati</taxon>
        <taxon>Acidobacteriota</taxon>
        <taxon>Holophagae</taxon>
        <taxon>Acanthopleuribacterales</taxon>
        <taxon>Acanthopleuribacteraceae</taxon>
        <taxon>Sulfidibacter</taxon>
    </lineage>
</organism>
<accession>A0A8A4TGG2</accession>
<reference evidence="2" key="1">
    <citation type="submission" date="2021-03" db="EMBL/GenBank/DDBJ databases">
        <title>Acanthopleuribacteraceae sp. M133.</title>
        <authorList>
            <person name="Wang G."/>
        </authorList>
    </citation>
    <scope>NUCLEOTIDE SEQUENCE</scope>
    <source>
        <strain evidence="2">M133</strain>
    </source>
</reference>
<gene>
    <name evidence="2" type="ORF">J3U87_23755</name>
</gene>
<evidence type="ECO:0000313" key="2">
    <source>
        <dbReference type="EMBL" id="QTD48607.1"/>
    </source>
</evidence>
<dbReference type="AlphaFoldDB" id="A0A8A4TGG2"/>
<dbReference type="RefSeq" id="WP_237378260.1">
    <property type="nucleotide sequence ID" value="NZ_CP071793.1"/>
</dbReference>
<dbReference type="Proteomes" id="UP000663929">
    <property type="component" value="Chromosome"/>
</dbReference>
<name>A0A8A4TGG2_SULCO</name>
<dbReference type="EMBL" id="CP071793">
    <property type="protein sequence ID" value="QTD48607.1"/>
    <property type="molecule type" value="Genomic_DNA"/>
</dbReference>